<feature type="transmembrane region" description="Helical" evidence="13">
    <location>
        <begin position="177"/>
        <end position="197"/>
    </location>
</feature>
<dbReference type="AlphaFoldDB" id="A0A840G8Q4"/>
<keyword evidence="12 13" id="KW-0472">Membrane</keyword>
<evidence type="ECO:0000256" key="11">
    <source>
        <dbReference type="ARBA" id="ARBA00023012"/>
    </source>
</evidence>
<evidence type="ECO:0000259" key="15">
    <source>
        <dbReference type="PROSITE" id="PS50885"/>
    </source>
</evidence>
<evidence type="ECO:0000256" key="3">
    <source>
        <dbReference type="ARBA" id="ARBA00012438"/>
    </source>
</evidence>
<dbReference type="InterPro" id="IPR003661">
    <property type="entry name" value="HisK_dim/P_dom"/>
</dbReference>
<feature type="domain" description="Histidine kinase" evidence="14">
    <location>
        <begin position="258"/>
        <end position="490"/>
    </location>
</feature>
<dbReference type="SMART" id="SM00388">
    <property type="entry name" value="HisKA"/>
    <property type="match status" value="1"/>
</dbReference>
<dbReference type="CDD" id="cd00075">
    <property type="entry name" value="HATPase"/>
    <property type="match status" value="1"/>
</dbReference>
<keyword evidence="4" id="KW-0597">Phosphoprotein</keyword>
<evidence type="ECO:0000256" key="1">
    <source>
        <dbReference type="ARBA" id="ARBA00000085"/>
    </source>
</evidence>
<dbReference type="GO" id="GO:0005886">
    <property type="term" value="C:plasma membrane"/>
    <property type="evidence" value="ECO:0007669"/>
    <property type="project" value="TreeGrafter"/>
</dbReference>
<evidence type="ECO:0000256" key="10">
    <source>
        <dbReference type="ARBA" id="ARBA00022989"/>
    </source>
</evidence>
<dbReference type="InterPro" id="IPR005467">
    <property type="entry name" value="His_kinase_dom"/>
</dbReference>
<dbReference type="PRINTS" id="PR00344">
    <property type="entry name" value="BCTRLSENSOR"/>
</dbReference>
<feature type="transmembrane region" description="Helical" evidence="13">
    <location>
        <begin position="20"/>
        <end position="41"/>
    </location>
</feature>
<dbReference type="EMBL" id="JACIGE010000007">
    <property type="protein sequence ID" value="MBB4247821.1"/>
    <property type="molecule type" value="Genomic_DNA"/>
</dbReference>
<dbReference type="GO" id="GO:0000155">
    <property type="term" value="F:phosphorelay sensor kinase activity"/>
    <property type="evidence" value="ECO:0007669"/>
    <property type="project" value="InterPro"/>
</dbReference>
<evidence type="ECO:0000256" key="12">
    <source>
        <dbReference type="ARBA" id="ARBA00023136"/>
    </source>
</evidence>
<dbReference type="RefSeq" id="WP_153116783.1">
    <property type="nucleotide sequence ID" value="NZ_JACIGE010000007.1"/>
</dbReference>
<evidence type="ECO:0000259" key="14">
    <source>
        <dbReference type="PROSITE" id="PS50109"/>
    </source>
</evidence>
<dbReference type="Gene3D" id="3.30.565.10">
    <property type="entry name" value="Histidine kinase-like ATPase, C-terminal domain"/>
    <property type="match status" value="1"/>
</dbReference>
<keyword evidence="17" id="KW-1185">Reference proteome</keyword>
<accession>A0A840G8Q4</accession>
<keyword evidence="9" id="KW-0067">ATP-binding</keyword>
<organism evidence="16 17">
    <name type="scientific">Rhodocyclus tenuis</name>
    <name type="common">Rhodospirillum tenue</name>
    <dbReference type="NCBI Taxonomy" id="1066"/>
    <lineage>
        <taxon>Bacteria</taxon>
        <taxon>Pseudomonadati</taxon>
        <taxon>Pseudomonadota</taxon>
        <taxon>Betaproteobacteria</taxon>
        <taxon>Rhodocyclales</taxon>
        <taxon>Rhodocyclaceae</taxon>
        <taxon>Rhodocyclus</taxon>
    </lineage>
</organism>
<dbReference type="SMART" id="SM00387">
    <property type="entry name" value="HATPase_c"/>
    <property type="match status" value="1"/>
</dbReference>
<sequence>MSSTATAADSAPGYSLRRRLLWLLLSTIAVLWGLIAAAVFVRAHDMADELFDTQMTQMASSLLDASAARPDALPASLAAVSHGGAPDFVFQLWRLEDEDDADELADGKGHATTATLLVRSAAAPSTPLVDGDGFREHLWGKELWRFVSLRDAAGHYQAQVGQRHELRYVLAREAAQSVLMPLLIGLPLLALAIWLAVGSALRPLSAATAAVAARRPEALDALAIEQPPAEVLPLIDALNALFARIRRTLDSERQFTANAAHELRTPLAALKTHAQVALRAENDAERRYPAVPERRHALEQVIAGVDRMTRLTEQLLLLARLDPEGTTLPRRPIDLAALAIDVCAQLDGSARAQGIDISFASVDSRPGGSESGTAHGASFRLDGAAELLGALVRNLVDNAISHARGNVNVALLRTTTMIELTVDDDGPGIPEEQRRRALERFERLGERGGGGSGLGLSISARIAQLHGGNLALAASPRDGLRACVRLPAGDGEG</sequence>
<evidence type="ECO:0000256" key="7">
    <source>
        <dbReference type="ARBA" id="ARBA00022741"/>
    </source>
</evidence>
<dbReference type="InterPro" id="IPR003660">
    <property type="entry name" value="HAMP_dom"/>
</dbReference>
<keyword evidence="6 13" id="KW-0812">Transmembrane</keyword>
<protein>
    <recommendedName>
        <fullName evidence="3">histidine kinase</fullName>
        <ecNumber evidence="3">2.7.13.3</ecNumber>
    </recommendedName>
</protein>
<dbReference type="Pfam" id="PF00512">
    <property type="entry name" value="HisKA"/>
    <property type="match status" value="1"/>
</dbReference>
<comment type="subcellular location">
    <subcellularLocation>
        <location evidence="2">Membrane</location>
        <topology evidence="2">Multi-pass membrane protein</topology>
    </subcellularLocation>
</comment>
<evidence type="ECO:0000313" key="16">
    <source>
        <dbReference type="EMBL" id="MBB4247821.1"/>
    </source>
</evidence>
<keyword evidence="11" id="KW-0902">Two-component regulatory system</keyword>
<keyword evidence="7" id="KW-0547">Nucleotide-binding</keyword>
<feature type="domain" description="HAMP" evidence="15">
    <location>
        <begin position="198"/>
        <end position="250"/>
    </location>
</feature>
<gene>
    <name evidence="16" type="ORF">GGD90_002206</name>
</gene>
<evidence type="ECO:0000256" key="9">
    <source>
        <dbReference type="ARBA" id="ARBA00022840"/>
    </source>
</evidence>
<dbReference type="InterPro" id="IPR050428">
    <property type="entry name" value="TCS_sensor_his_kinase"/>
</dbReference>
<keyword evidence="5 16" id="KW-0808">Transferase</keyword>
<dbReference type="EC" id="2.7.13.3" evidence="3"/>
<dbReference type="InterPro" id="IPR004358">
    <property type="entry name" value="Sig_transdc_His_kin-like_C"/>
</dbReference>
<name>A0A840G8Q4_RHOTE</name>
<evidence type="ECO:0000256" key="4">
    <source>
        <dbReference type="ARBA" id="ARBA00022553"/>
    </source>
</evidence>
<comment type="catalytic activity">
    <reaction evidence="1">
        <text>ATP + protein L-histidine = ADP + protein N-phospho-L-histidine.</text>
        <dbReference type="EC" id="2.7.13.3"/>
    </reaction>
</comment>
<dbReference type="CDD" id="cd00082">
    <property type="entry name" value="HisKA"/>
    <property type="match status" value="1"/>
</dbReference>
<evidence type="ECO:0000256" key="5">
    <source>
        <dbReference type="ARBA" id="ARBA00022679"/>
    </source>
</evidence>
<dbReference type="PROSITE" id="PS50109">
    <property type="entry name" value="HIS_KIN"/>
    <property type="match status" value="1"/>
</dbReference>
<evidence type="ECO:0000256" key="8">
    <source>
        <dbReference type="ARBA" id="ARBA00022777"/>
    </source>
</evidence>
<evidence type="ECO:0000256" key="13">
    <source>
        <dbReference type="SAM" id="Phobius"/>
    </source>
</evidence>
<dbReference type="SUPFAM" id="SSF55874">
    <property type="entry name" value="ATPase domain of HSP90 chaperone/DNA topoisomerase II/histidine kinase"/>
    <property type="match status" value="1"/>
</dbReference>
<reference evidence="16 17" key="1">
    <citation type="submission" date="2020-08" db="EMBL/GenBank/DDBJ databases">
        <title>Genome sequencing of Purple Non-Sulfur Bacteria from various extreme environments.</title>
        <authorList>
            <person name="Mayer M."/>
        </authorList>
    </citation>
    <scope>NUCLEOTIDE SEQUENCE [LARGE SCALE GENOMIC DNA]</scope>
    <source>
        <strain evidence="16 17">2761</strain>
    </source>
</reference>
<dbReference type="SUPFAM" id="SSF47384">
    <property type="entry name" value="Homodimeric domain of signal transducing histidine kinase"/>
    <property type="match status" value="1"/>
</dbReference>
<dbReference type="Pfam" id="PF02518">
    <property type="entry name" value="HATPase_c"/>
    <property type="match status" value="1"/>
</dbReference>
<keyword evidence="8 16" id="KW-0418">Kinase</keyword>
<dbReference type="InterPro" id="IPR036097">
    <property type="entry name" value="HisK_dim/P_sf"/>
</dbReference>
<proteinExistence type="predicted"/>
<evidence type="ECO:0000256" key="2">
    <source>
        <dbReference type="ARBA" id="ARBA00004141"/>
    </source>
</evidence>
<dbReference type="Gene3D" id="1.10.287.130">
    <property type="match status" value="1"/>
</dbReference>
<dbReference type="GO" id="GO:0005524">
    <property type="term" value="F:ATP binding"/>
    <property type="evidence" value="ECO:0007669"/>
    <property type="project" value="UniProtKB-KW"/>
</dbReference>
<dbReference type="PANTHER" id="PTHR45436">
    <property type="entry name" value="SENSOR HISTIDINE KINASE YKOH"/>
    <property type="match status" value="1"/>
</dbReference>
<dbReference type="PANTHER" id="PTHR45436:SF14">
    <property type="entry name" value="SENSOR PROTEIN QSEC"/>
    <property type="match status" value="1"/>
</dbReference>
<dbReference type="Gene3D" id="1.20.5.1040">
    <property type="entry name" value="Sensor protein qsec"/>
    <property type="match status" value="1"/>
</dbReference>
<keyword evidence="10 13" id="KW-1133">Transmembrane helix</keyword>
<dbReference type="Proteomes" id="UP000587070">
    <property type="component" value="Unassembled WGS sequence"/>
</dbReference>
<dbReference type="PROSITE" id="PS50885">
    <property type="entry name" value="HAMP"/>
    <property type="match status" value="1"/>
</dbReference>
<dbReference type="OrthoDB" id="8583694at2"/>
<comment type="caution">
    <text evidence="16">The sequence shown here is derived from an EMBL/GenBank/DDBJ whole genome shotgun (WGS) entry which is preliminary data.</text>
</comment>
<dbReference type="InterPro" id="IPR003594">
    <property type="entry name" value="HATPase_dom"/>
</dbReference>
<evidence type="ECO:0000256" key="6">
    <source>
        <dbReference type="ARBA" id="ARBA00022692"/>
    </source>
</evidence>
<dbReference type="InterPro" id="IPR036890">
    <property type="entry name" value="HATPase_C_sf"/>
</dbReference>
<evidence type="ECO:0000313" key="17">
    <source>
        <dbReference type="Proteomes" id="UP000587070"/>
    </source>
</evidence>